<keyword evidence="5" id="KW-1185">Reference proteome</keyword>
<sequence>MILSIFYTDLQLDEAGQGATNEVTQNGKDSKLILLEHVAFDSVFDGWKEGILAIGTLGFDPALLKGSEHKEDTYLCEISRKELFVADNGDEDHNGEQELEMEFPLVLKACKHGFFHDQKDDHQQCDEVSKTDDRKDVEDLEGVDVDDVKRARKIGQRTTLADLFSADSETNLLKNKWLANVDHVNGHFHTTESNKKHASNDDRVALISNTKLTTKDNTTHIIKKINRMMKKILKKKIHPDVENQNVVACVKPMRLPGS</sequence>
<dbReference type="InterPro" id="IPR044989">
    <property type="entry name" value="TAC1"/>
</dbReference>
<keyword evidence="1" id="KW-0341">Growth regulation</keyword>
<organism evidence="4 5">
    <name type="scientific">Lactuca sativa</name>
    <name type="common">Garden lettuce</name>
    <dbReference type="NCBI Taxonomy" id="4236"/>
    <lineage>
        <taxon>Eukaryota</taxon>
        <taxon>Viridiplantae</taxon>
        <taxon>Streptophyta</taxon>
        <taxon>Embryophyta</taxon>
        <taxon>Tracheophyta</taxon>
        <taxon>Spermatophyta</taxon>
        <taxon>Magnoliopsida</taxon>
        <taxon>eudicotyledons</taxon>
        <taxon>Gunneridae</taxon>
        <taxon>Pentapetalae</taxon>
        <taxon>asterids</taxon>
        <taxon>campanulids</taxon>
        <taxon>Asterales</taxon>
        <taxon>Asteraceae</taxon>
        <taxon>Cichorioideae</taxon>
        <taxon>Cichorieae</taxon>
        <taxon>Lactucinae</taxon>
        <taxon>Lactuca</taxon>
    </lineage>
</organism>
<gene>
    <name evidence="4" type="ORF">LSAT_V11C700342600</name>
</gene>
<accession>A0A9R1UZ52</accession>
<dbReference type="GO" id="GO:0001763">
    <property type="term" value="P:morphogenesis of a branching structure"/>
    <property type="evidence" value="ECO:0007669"/>
    <property type="project" value="InterPro"/>
</dbReference>
<name>A0A9R1UZ52_LACSA</name>
<dbReference type="PANTHER" id="PTHR38366">
    <property type="entry name" value="NAD-DEPENDENT PROTEIN DEACETYLASE HST1-LIKE PROTEIN"/>
    <property type="match status" value="1"/>
</dbReference>
<evidence type="ECO:0000313" key="5">
    <source>
        <dbReference type="Proteomes" id="UP000235145"/>
    </source>
</evidence>
<dbReference type="Proteomes" id="UP000235145">
    <property type="component" value="Unassembled WGS sequence"/>
</dbReference>
<comment type="similarity">
    <text evidence="2">Belongs to the TAC family.</text>
</comment>
<dbReference type="PANTHER" id="PTHR38366:SF1">
    <property type="entry name" value="PROTEIN TILLER ANGLE CONTROL 1"/>
    <property type="match status" value="1"/>
</dbReference>
<comment type="caution">
    <text evidence="4">The sequence shown here is derived from an EMBL/GenBank/DDBJ whole genome shotgun (WGS) entry which is preliminary data.</text>
</comment>
<evidence type="ECO:0000256" key="1">
    <source>
        <dbReference type="ARBA" id="ARBA00022604"/>
    </source>
</evidence>
<protein>
    <recommendedName>
        <fullName evidence="3">Protein TILLER ANGLE CONTROL 1</fullName>
    </recommendedName>
</protein>
<proteinExistence type="inferred from homology"/>
<reference evidence="4 5" key="1">
    <citation type="journal article" date="2017" name="Nat. Commun.">
        <title>Genome assembly with in vitro proximity ligation data and whole-genome triplication in lettuce.</title>
        <authorList>
            <person name="Reyes-Chin-Wo S."/>
            <person name="Wang Z."/>
            <person name="Yang X."/>
            <person name="Kozik A."/>
            <person name="Arikit S."/>
            <person name="Song C."/>
            <person name="Xia L."/>
            <person name="Froenicke L."/>
            <person name="Lavelle D.O."/>
            <person name="Truco M.J."/>
            <person name="Xia R."/>
            <person name="Zhu S."/>
            <person name="Xu C."/>
            <person name="Xu H."/>
            <person name="Xu X."/>
            <person name="Cox K."/>
            <person name="Korf I."/>
            <person name="Meyers B.C."/>
            <person name="Michelmore R.W."/>
        </authorList>
    </citation>
    <scope>NUCLEOTIDE SEQUENCE [LARGE SCALE GENOMIC DNA]</scope>
    <source>
        <strain evidence="5">cv. Salinas</strain>
        <tissue evidence="4">Seedlings</tissue>
    </source>
</reference>
<evidence type="ECO:0000256" key="2">
    <source>
        <dbReference type="ARBA" id="ARBA00025796"/>
    </source>
</evidence>
<evidence type="ECO:0000256" key="3">
    <source>
        <dbReference type="ARBA" id="ARBA00026138"/>
    </source>
</evidence>
<dbReference type="AlphaFoldDB" id="A0A9R1UZ52"/>
<evidence type="ECO:0000313" key="4">
    <source>
        <dbReference type="EMBL" id="KAJ0195747.1"/>
    </source>
</evidence>
<dbReference type="EMBL" id="NBSK02000007">
    <property type="protein sequence ID" value="KAJ0195747.1"/>
    <property type="molecule type" value="Genomic_DNA"/>
</dbReference>